<reference evidence="1" key="1">
    <citation type="submission" date="2021-06" db="EMBL/GenBank/DDBJ databases">
        <authorList>
            <person name="Kallberg Y."/>
            <person name="Tangrot J."/>
            <person name="Rosling A."/>
        </authorList>
    </citation>
    <scope>NUCLEOTIDE SEQUENCE</scope>
    <source>
        <strain evidence="1">FL966</strain>
    </source>
</reference>
<dbReference type="EMBL" id="CAJVQA010036611">
    <property type="protein sequence ID" value="CAG8808825.1"/>
    <property type="molecule type" value="Genomic_DNA"/>
</dbReference>
<keyword evidence="2" id="KW-1185">Reference proteome</keyword>
<protein>
    <submittedName>
        <fullName evidence="1">19512_t:CDS:1</fullName>
    </submittedName>
</protein>
<evidence type="ECO:0000313" key="2">
    <source>
        <dbReference type="Proteomes" id="UP000789759"/>
    </source>
</evidence>
<feature type="non-terminal residue" evidence="1">
    <location>
        <position position="305"/>
    </location>
</feature>
<sequence length="305" mass="34168">MSQSPSGGRSNEDSYVHSSESKLKKGILEKLRKLVRLSHIHFPKEEIDETSLPLQIGSNVTVKQYNKFLDRKAPRGYKYQRHDNGNVFIIDMSNPEHSYLVALLIQLFGAYNAGFPTFNRPIKAQSDTFHYNPNGTGVKIAPDLAIAPNKHYVPKPIVPHPGPPPSDINGNSHARIVVEIANYQSTESWITKCELWLQETYVRYVFGIKLHNPRNVRDLQGRRLRAMTARLWTQGTAGYQEWDFGTIPKDTNIYPGLPIPTTACTGPGLLNFTVSIPVKEVFYDPPNPVPPGYSPVIPAGLTINP</sequence>
<dbReference type="AlphaFoldDB" id="A0A9N9K4Q6"/>
<dbReference type="OrthoDB" id="2344179at2759"/>
<accession>A0A9N9K4Q6</accession>
<dbReference type="Proteomes" id="UP000789759">
    <property type="component" value="Unassembled WGS sequence"/>
</dbReference>
<organism evidence="1 2">
    <name type="scientific">Cetraspora pellucida</name>
    <dbReference type="NCBI Taxonomy" id="1433469"/>
    <lineage>
        <taxon>Eukaryota</taxon>
        <taxon>Fungi</taxon>
        <taxon>Fungi incertae sedis</taxon>
        <taxon>Mucoromycota</taxon>
        <taxon>Glomeromycotina</taxon>
        <taxon>Glomeromycetes</taxon>
        <taxon>Diversisporales</taxon>
        <taxon>Gigasporaceae</taxon>
        <taxon>Cetraspora</taxon>
    </lineage>
</organism>
<proteinExistence type="predicted"/>
<evidence type="ECO:0000313" key="1">
    <source>
        <dbReference type="EMBL" id="CAG8808825.1"/>
    </source>
</evidence>
<name>A0A9N9K4Q6_9GLOM</name>
<comment type="caution">
    <text evidence="1">The sequence shown here is derived from an EMBL/GenBank/DDBJ whole genome shotgun (WGS) entry which is preliminary data.</text>
</comment>
<gene>
    <name evidence="1" type="ORF">CPELLU_LOCUS18418</name>
</gene>